<evidence type="ECO:0000313" key="3">
    <source>
        <dbReference type="Proteomes" id="UP000775213"/>
    </source>
</evidence>
<organism evidence="2 3">
    <name type="scientific">Dendrobium chrysotoxum</name>
    <name type="common">Orchid</name>
    <dbReference type="NCBI Taxonomy" id="161865"/>
    <lineage>
        <taxon>Eukaryota</taxon>
        <taxon>Viridiplantae</taxon>
        <taxon>Streptophyta</taxon>
        <taxon>Embryophyta</taxon>
        <taxon>Tracheophyta</taxon>
        <taxon>Spermatophyta</taxon>
        <taxon>Magnoliopsida</taxon>
        <taxon>Liliopsida</taxon>
        <taxon>Asparagales</taxon>
        <taxon>Orchidaceae</taxon>
        <taxon>Epidendroideae</taxon>
        <taxon>Malaxideae</taxon>
        <taxon>Dendrobiinae</taxon>
        <taxon>Dendrobium</taxon>
    </lineage>
</organism>
<feature type="chain" id="PRO_5043563516" evidence="1">
    <location>
        <begin position="20"/>
        <end position="89"/>
    </location>
</feature>
<sequence length="89" mass="9946">MISLALFSVYALQIAVALSRVCFSSSFLRCCFLKESINPEIQDVSLPPSTTFFSPRRLSDVKSCSQRNSALKILELCKEKGLKVDLAVW</sequence>
<feature type="signal peptide" evidence="1">
    <location>
        <begin position="1"/>
        <end position="19"/>
    </location>
</feature>
<evidence type="ECO:0000313" key="2">
    <source>
        <dbReference type="EMBL" id="KAH0470976.1"/>
    </source>
</evidence>
<dbReference type="EMBL" id="JAGFBR010000001">
    <property type="protein sequence ID" value="KAH0470976.1"/>
    <property type="molecule type" value="Genomic_DNA"/>
</dbReference>
<dbReference type="Proteomes" id="UP000775213">
    <property type="component" value="Unassembled WGS sequence"/>
</dbReference>
<keyword evidence="3" id="KW-1185">Reference proteome</keyword>
<dbReference type="AlphaFoldDB" id="A0AAV7HQK4"/>
<comment type="caution">
    <text evidence="2">The sequence shown here is derived from an EMBL/GenBank/DDBJ whole genome shotgun (WGS) entry which is preliminary data.</text>
</comment>
<keyword evidence="1" id="KW-0732">Signal</keyword>
<evidence type="ECO:0000256" key="1">
    <source>
        <dbReference type="SAM" id="SignalP"/>
    </source>
</evidence>
<proteinExistence type="predicted"/>
<name>A0AAV7HQK4_DENCH</name>
<reference evidence="2 3" key="1">
    <citation type="journal article" date="2021" name="Hortic Res">
        <title>Chromosome-scale assembly of the Dendrobium chrysotoxum genome enhances the understanding of orchid evolution.</title>
        <authorList>
            <person name="Zhang Y."/>
            <person name="Zhang G.Q."/>
            <person name="Zhang D."/>
            <person name="Liu X.D."/>
            <person name="Xu X.Y."/>
            <person name="Sun W.H."/>
            <person name="Yu X."/>
            <person name="Zhu X."/>
            <person name="Wang Z.W."/>
            <person name="Zhao X."/>
            <person name="Zhong W.Y."/>
            <person name="Chen H."/>
            <person name="Yin W.L."/>
            <person name="Huang T."/>
            <person name="Niu S.C."/>
            <person name="Liu Z.J."/>
        </authorList>
    </citation>
    <scope>NUCLEOTIDE SEQUENCE [LARGE SCALE GENOMIC DNA]</scope>
    <source>
        <strain evidence="2">Lindl</strain>
    </source>
</reference>
<protein>
    <submittedName>
        <fullName evidence="2">Uncharacterized protein</fullName>
    </submittedName>
</protein>
<accession>A0AAV7HQK4</accession>
<gene>
    <name evidence="2" type="ORF">IEQ34_000699</name>
</gene>